<dbReference type="SUPFAM" id="SSF53613">
    <property type="entry name" value="Ribokinase-like"/>
    <property type="match status" value="1"/>
</dbReference>
<evidence type="ECO:0000256" key="2">
    <source>
        <dbReference type="ARBA" id="ARBA00022679"/>
    </source>
</evidence>
<evidence type="ECO:0000259" key="7">
    <source>
        <dbReference type="Pfam" id="PF00294"/>
    </source>
</evidence>
<sequence>MSTDADVLVAGETLIDFLPERPGPLSSVEGFDRRPGGAPANVAIALARLERTPLFWTRVGDDPFGRFLHETLTDYGLSERYVETDSEAKTTLAFVTHDETGDRTFTFYREDTADTRMQPETVDDETLSSLEWVHTGGVALSSGSSRAATIDLCERAATQGCTVSFDPNARPELWPDEETFARVVGEALEYVDVLKATVEELRMLGFGGETPAAVAREVLAGNPHTVFVTRGSEGAVAVASVDAPWGPPPEGGDGTETGPRQADHSGFDVEVVDTTGAGDAFVAGTIAALTDGHGLEETLTFASAVAARATTAAGAMTALPDREGVEEVLTSASESKSGTF</sequence>
<dbReference type="InterPro" id="IPR029056">
    <property type="entry name" value="Ribokinase-like"/>
</dbReference>
<evidence type="ECO:0000256" key="1">
    <source>
        <dbReference type="ARBA" id="ARBA00010688"/>
    </source>
</evidence>
<comment type="caution">
    <text evidence="8">The sequence shown here is derived from an EMBL/GenBank/DDBJ whole genome shotgun (WGS) entry which is preliminary data.</text>
</comment>
<accession>A0AAP2YYY6</accession>
<protein>
    <submittedName>
        <fullName evidence="8">Carbohydrate kinase</fullName>
    </submittedName>
</protein>
<dbReference type="EMBL" id="JAOPKA010000006">
    <property type="protein sequence ID" value="MCU4742091.1"/>
    <property type="molecule type" value="Genomic_DNA"/>
</dbReference>
<evidence type="ECO:0000313" key="9">
    <source>
        <dbReference type="Proteomes" id="UP001321018"/>
    </source>
</evidence>
<dbReference type="PANTHER" id="PTHR43085">
    <property type="entry name" value="HEXOKINASE FAMILY MEMBER"/>
    <property type="match status" value="1"/>
</dbReference>
<dbReference type="InterPro" id="IPR011611">
    <property type="entry name" value="PfkB_dom"/>
</dbReference>
<dbReference type="GO" id="GO:0016301">
    <property type="term" value="F:kinase activity"/>
    <property type="evidence" value="ECO:0007669"/>
    <property type="project" value="UniProtKB-KW"/>
</dbReference>
<evidence type="ECO:0000256" key="5">
    <source>
        <dbReference type="ARBA" id="ARBA00022840"/>
    </source>
</evidence>
<feature type="region of interest" description="Disordered" evidence="6">
    <location>
        <begin position="243"/>
        <end position="264"/>
    </location>
</feature>
<dbReference type="PANTHER" id="PTHR43085:SF1">
    <property type="entry name" value="PSEUDOURIDINE KINASE-RELATED"/>
    <property type="match status" value="1"/>
</dbReference>
<evidence type="ECO:0000256" key="4">
    <source>
        <dbReference type="ARBA" id="ARBA00022777"/>
    </source>
</evidence>
<evidence type="ECO:0000256" key="3">
    <source>
        <dbReference type="ARBA" id="ARBA00022741"/>
    </source>
</evidence>
<evidence type="ECO:0000256" key="6">
    <source>
        <dbReference type="SAM" id="MobiDB-lite"/>
    </source>
</evidence>
<dbReference type="GO" id="GO:0005524">
    <property type="term" value="F:ATP binding"/>
    <property type="evidence" value="ECO:0007669"/>
    <property type="project" value="UniProtKB-KW"/>
</dbReference>
<dbReference type="Pfam" id="PF00294">
    <property type="entry name" value="PfkB"/>
    <property type="match status" value="1"/>
</dbReference>
<dbReference type="RefSeq" id="WP_338003925.1">
    <property type="nucleotide sequence ID" value="NZ_JAOPKA010000006.1"/>
</dbReference>
<keyword evidence="3" id="KW-0547">Nucleotide-binding</keyword>
<proteinExistence type="inferred from homology"/>
<keyword evidence="4 8" id="KW-0418">Kinase</keyword>
<name>A0AAP2YYY6_9EURY</name>
<dbReference type="CDD" id="cd01167">
    <property type="entry name" value="bac_FRK"/>
    <property type="match status" value="1"/>
</dbReference>
<dbReference type="AlphaFoldDB" id="A0AAP2YYY6"/>
<organism evidence="8 9">
    <name type="scientific">Natronoglomus mannanivorans</name>
    <dbReference type="NCBI Taxonomy" id="2979990"/>
    <lineage>
        <taxon>Archaea</taxon>
        <taxon>Methanobacteriati</taxon>
        <taxon>Methanobacteriota</taxon>
        <taxon>Stenosarchaea group</taxon>
        <taxon>Halobacteria</taxon>
        <taxon>Halobacteriales</taxon>
        <taxon>Natrialbaceae</taxon>
        <taxon>Natronoglomus</taxon>
    </lineage>
</organism>
<feature type="domain" description="Carbohydrate kinase PfkB" evidence="7">
    <location>
        <begin position="5"/>
        <end position="321"/>
    </location>
</feature>
<keyword evidence="5" id="KW-0067">ATP-binding</keyword>
<evidence type="ECO:0000313" key="8">
    <source>
        <dbReference type="EMBL" id="MCU4742091.1"/>
    </source>
</evidence>
<dbReference type="InterPro" id="IPR050306">
    <property type="entry name" value="PfkB_Carbo_kinase"/>
</dbReference>
<dbReference type="PRINTS" id="PR00990">
    <property type="entry name" value="RIBOKINASE"/>
</dbReference>
<dbReference type="Proteomes" id="UP001321018">
    <property type="component" value="Unassembled WGS sequence"/>
</dbReference>
<reference evidence="8" key="1">
    <citation type="submission" date="2022-09" db="EMBL/GenBank/DDBJ databases">
        <title>Enrichment on poylsaccharides allowed isolation of novel metabolic and taxonomic groups of Haloarchaea.</title>
        <authorList>
            <person name="Sorokin D.Y."/>
            <person name="Elcheninov A.G."/>
            <person name="Khizhniak T.V."/>
            <person name="Kolganova T.V."/>
            <person name="Kublanov I.V."/>
        </authorList>
    </citation>
    <scope>NUCLEOTIDE SEQUENCE</scope>
    <source>
        <strain evidence="8">AArc-xg1-1</strain>
    </source>
</reference>
<gene>
    <name evidence="8" type="ORF">OB960_11855</name>
</gene>
<comment type="similarity">
    <text evidence="1">Belongs to the carbohydrate kinase PfkB family.</text>
</comment>
<keyword evidence="2" id="KW-0808">Transferase</keyword>
<dbReference type="Gene3D" id="3.40.1190.20">
    <property type="match status" value="1"/>
</dbReference>
<dbReference type="InterPro" id="IPR002139">
    <property type="entry name" value="Ribo/fructo_kinase"/>
</dbReference>